<accession>A0A183FPJ4</accession>
<protein>
    <submittedName>
        <fullName evidence="4">SSD domain-containing protein</fullName>
    </submittedName>
</protein>
<organism evidence="3 4">
    <name type="scientific">Heligmosomoides polygyrus</name>
    <name type="common">Parasitic roundworm</name>
    <dbReference type="NCBI Taxonomy" id="6339"/>
    <lineage>
        <taxon>Eukaryota</taxon>
        <taxon>Metazoa</taxon>
        <taxon>Ecdysozoa</taxon>
        <taxon>Nematoda</taxon>
        <taxon>Chromadorea</taxon>
        <taxon>Rhabditida</taxon>
        <taxon>Rhabditina</taxon>
        <taxon>Rhabditomorpha</taxon>
        <taxon>Strongyloidea</taxon>
        <taxon>Heligmosomidae</taxon>
        <taxon>Heligmosomoides</taxon>
    </lineage>
</organism>
<evidence type="ECO:0000313" key="2">
    <source>
        <dbReference type="EMBL" id="VDO81239.1"/>
    </source>
</evidence>
<keyword evidence="1" id="KW-0812">Transmembrane</keyword>
<accession>A0A3P7YV18</accession>
<feature type="transmembrane region" description="Helical" evidence="1">
    <location>
        <begin position="97"/>
        <end position="119"/>
    </location>
</feature>
<evidence type="ECO:0000256" key="1">
    <source>
        <dbReference type="SAM" id="Phobius"/>
    </source>
</evidence>
<reference evidence="4" key="2">
    <citation type="submission" date="2019-09" db="UniProtKB">
        <authorList>
            <consortium name="WormBaseParasite"/>
        </authorList>
    </citation>
    <scope>IDENTIFICATION</scope>
</reference>
<keyword evidence="1" id="KW-0472">Membrane</keyword>
<reference evidence="2 3" key="1">
    <citation type="submission" date="2018-11" db="EMBL/GenBank/DDBJ databases">
        <authorList>
            <consortium name="Pathogen Informatics"/>
        </authorList>
    </citation>
    <scope>NUCLEOTIDE SEQUENCE [LARGE SCALE GENOMIC DNA]</scope>
</reference>
<proteinExistence type="predicted"/>
<feature type="transmembrane region" description="Helical" evidence="1">
    <location>
        <begin position="50"/>
        <end position="76"/>
    </location>
</feature>
<gene>
    <name evidence="2" type="ORF">HPBE_LOCUS9541</name>
</gene>
<keyword evidence="1" id="KW-1133">Transmembrane helix</keyword>
<dbReference type="WBParaSite" id="HPBE_0000954001-mRNA-1">
    <property type="protein sequence ID" value="HPBE_0000954001-mRNA-1"/>
    <property type="gene ID" value="HPBE_0000954001"/>
</dbReference>
<dbReference type="EMBL" id="UZAH01026471">
    <property type="protein sequence ID" value="VDO81239.1"/>
    <property type="molecule type" value="Genomic_DNA"/>
</dbReference>
<sequence>MLTSSSILAIVTMSFAAACVSTIVLSTSCVLTVSTFTERRLMVGSTATSFVHFFMLFTVLKAASSRCVVTILVFTVSSRLARDDRLGAPVRFSATCVLTSLASMLPILLPMSFMLLVLFDRSTTPLILLGCSVLGLGLLDLSARLLILLGGSAVPFILLDLSPVLLAFIGGSAMLLFLLDFSTTLLALTGCSTTAAVLVDVSMTLLILLGGSTMLTVLLPGSRLRNLESAFFDALD</sequence>
<feature type="transmembrane region" description="Helical" evidence="1">
    <location>
        <begin position="156"/>
        <end position="179"/>
    </location>
</feature>
<name>A0A183FPJ4_HELPZ</name>
<evidence type="ECO:0000313" key="4">
    <source>
        <dbReference type="WBParaSite" id="HPBE_0000954001-mRNA-1"/>
    </source>
</evidence>
<feature type="transmembrane region" description="Helical" evidence="1">
    <location>
        <begin position="185"/>
        <end position="218"/>
    </location>
</feature>
<dbReference type="Proteomes" id="UP000050761">
    <property type="component" value="Unassembled WGS sequence"/>
</dbReference>
<keyword evidence="3" id="KW-1185">Reference proteome</keyword>
<evidence type="ECO:0000313" key="3">
    <source>
        <dbReference type="Proteomes" id="UP000050761"/>
    </source>
</evidence>
<feature type="transmembrane region" description="Helical" evidence="1">
    <location>
        <begin position="125"/>
        <end position="149"/>
    </location>
</feature>
<dbReference type="AlphaFoldDB" id="A0A183FPJ4"/>